<evidence type="ECO:0000313" key="3">
    <source>
        <dbReference type="Proteomes" id="UP000183760"/>
    </source>
</evidence>
<evidence type="ECO:0000313" key="1">
    <source>
        <dbReference type="EMBL" id="GEN13137.1"/>
    </source>
</evidence>
<evidence type="ECO:0008006" key="5">
    <source>
        <dbReference type="Google" id="ProtNLM"/>
    </source>
</evidence>
<dbReference type="Proteomes" id="UP000321514">
    <property type="component" value="Unassembled WGS sequence"/>
</dbReference>
<dbReference type="STRING" id="1334629.MFUL124B02_19330"/>
<evidence type="ECO:0000313" key="4">
    <source>
        <dbReference type="Proteomes" id="UP000321514"/>
    </source>
</evidence>
<keyword evidence="3" id="KW-1185">Reference proteome</keyword>
<gene>
    <name evidence="1" type="ORF">MFU01_81740</name>
    <name evidence="2" type="ORF">SAMN05443572_11820</name>
</gene>
<dbReference type="EMBL" id="BJXR01000075">
    <property type="protein sequence ID" value="GEN13137.1"/>
    <property type="molecule type" value="Genomic_DNA"/>
</dbReference>
<accession>A0A511TG33</accession>
<dbReference type="InterPro" id="IPR015943">
    <property type="entry name" value="WD40/YVTN_repeat-like_dom_sf"/>
</dbReference>
<dbReference type="AlphaFoldDB" id="A0A511TG33"/>
<comment type="caution">
    <text evidence="1">The sequence shown here is derived from an EMBL/GenBank/DDBJ whole genome shotgun (WGS) entry which is preliminary data.</text>
</comment>
<organism evidence="1 4">
    <name type="scientific">Myxococcus fulvus</name>
    <dbReference type="NCBI Taxonomy" id="33"/>
    <lineage>
        <taxon>Bacteria</taxon>
        <taxon>Pseudomonadati</taxon>
        <taxon>Myxococcota</taxon>
        <taxon>Myxococcia</taxon>
        <taxon>Myxococcales</taxon>
        <taxon>Cystobacterineae</taxon>
        <taxon>Myxococcaceae</taxon>
        <taxon>Myxococcus</taxon>
    </lineage>
</organism>
<evidence type="ECO:0000313" key="2">
    <source>
        <dbReference type="EMBL" id="SEU41994.1"/>
    </source>
</evidence>
<reference evidence="2 3" key="1">
    <citation type="submission" date="2016-10" db="EMBL/GenBank/DDBJ databases">
        <authorList>
            <person name="Varghese N."/>
            <person name="Submissions S."/>
        </authorList>
    </citation>
    <scope>NUCLEOTIDE SEQUENCE [LARGE SCALE GENOMIC DNA]</scope>
    <source>
        <strain evidence="2 3">DSM 16525</strain>
    </source>
</reference>
<dbReference type="RefSeq" id="WP_046713340.1">
    <property type="nucleotide sequence ID" value="NZ_BJXR01000075.1"/>
</dbReference>
<dbReference type="Gene3D" id="2.130.10.10">
    <property type="entry name" value="YVTN repeat-like/Quinoprotein amine dehydrogenase"/>
    <property type="match status" value="1"/>
</dbReference>
<dbReference type="PROSITE" id="PS51257">
    <property type="entry name" value="PROKAR_LIPOPROTEIN"/>
    <property type="match status" value="1"/>
</dbReference>
<name>A0A511TG33_MYXFU</name>
<protein>
    <recommendedName>
        <fullName evidence="5">Lipoprotein</fullName>
    </recommendedName>
</protein>
<dbReference type="SUPFAM" id="SSF50969">
    <property type="entry name" value="YVTN repeat-like/Quinoprotein amine dehydrogenase"/>
    <property type="match status" value="1"/>
</dbReference>
<sequence>MRPYLVTSALLLLSSCVDTTQKPPPSTRLVYPSGVAFWRPEVTSSTNGFLYVAGANFDKCYESGAVTALDLDALGLRPFGKDFADAAEVGSFPALLTDLKVDANRSYVRIDSFAGEMTLWTPPGRSPRLFVPTRAEGSYLQVIDVADDGLGLTCAQSASNRDCRANALSLVGVPGANKDGVPGAPAPLGVTVDRFNPDGRVWVTHTELVGPPTTDTQADLQGYLVNLPAAAPTRETLTTSSFVPLGVNGLLPGAAHSVAIGSRYLYASGRSSATQQLGTLSAAYVLRLVDRTATDRVLETDVRSIYSIREARGVAVVSRPRSDDPTQVDLDRERVYLLARGPDTLLIIDIENARADLPTLRVVSAQSLPEGASELEVIPRAAGRGNLVAVTGSGDEAVSIYDEEVGQLVAQVLVGDQDPAQPSQPYGLTADVRGNSARLFTTTFGDGRVAVIDIPNLDRPQDARRVALLGVQQLRDTRQGTSVCQESSP</sequence>
<dbReference type="InterPro" id="IPR011044">
    <property type="entry name" value="Quino_amine_DH_bsu"/>
</dbReference>
<proteinExistence type="predicted"/>
<dbReference type="Proteomes" id="UP000183760">
    <property type="component" value="Unassembled WGS sequence"/>
</dbReference>
<dbReference type="EMBL" id="FOIB01000018">
    <property type="protein sequence ID" value="SEU41994.1"/>
    <property type="molecule type" value="Genomic_DNA"/>
</dbReference>
<reference evidence="1 4" key="2">
    <citation type="submission" date="2019-07" db="EMBL/GenBank/DDBJ databases">
        <title>Whole genome shotgun sequence of Myxococcus fulvus NBRC 100333.</title>
        <authorList>
            <person name="Hosoyama A."/>
            <person name="Uohara A."/>
            <person name="Ohji S."/>
            <person name="Ichikawa N."/>
        </authorList>
    </citation>
    <scope>NUCLEOTIDE SEQUENCE [LARGE SCALE GENOMIC DNA]</scope>
    <source>
        <strain evidence="1 4">NBRC 100333</strain>
    </source>
</reference>